<sequence>MNDAATAPTQMSAFLEGRKFGCVLADPFRDSVAENPRRTLEDICALPIAEHMDDRAHCYLWVPNSLLPEGMKVLQSWGFKYTSNIVWQTEHTSDFDTAAEDGEVFADVTQILLFGIRGKNVRTLAPARSTVNFIQPDGASGPGGAGKPDEQYRIIESCSWGPFLELFGTSTRDGWTGWTEQAG</sequence>
<accession>A0A1I6T349</accession>
<dbReference type="RefSeq" id="WP_092424562.1">
    <property type="nucleotide sequence ID" value="NZ_FNCL01000005.1"/>
</dbReference>
<dbReference type="PROSITE" id="PS51143">
    <property type="entry name" value="MT_A70"/>
    <property type="match status" value="1"/>
</dbReference>
<dbReference type="GO" id="GO:0032259">
    <property type="term" value="P:methylation"/>
    <property type="evidence" value="ECO:0007669"/>
    <property type="project" value="UniProtKB-KW"/>
</dbReference>
<proteinExistence type="inferred from homology"/>
<evidence type="ECO:0000313" key="3">
    <source>
        <dbReference type="Proteomes" id="UP000199392"/>
    </source>
</evidence>
<evidence type="ECO:0000256" key="1">
    <source>
        <dbReference type="PROSITE-ProRule" id="PRU00489"/>
    </source>
</evidence>
<dbReference type="InterPro" id="IPR007757">
    <property type="entry name" value="MT-A70-like"/>
</dbReference>
<protein>
    <submittedName>
        <fullName evidence="2">N6-adenosine-specific RNA methylase IME4</fullName>
    </submittedName>
</protein>
<dbReference type="AlphaFoldDB" id="A0A1I6T349"/>
<dbReference type="STRING" id="311180.SAMN04488050_105260"/>
<dbReference type="EMBL" id="FOZW01000005">
    <property type="protein sequence ID" value="SFS83682.1"/>
    <property type="molecule type" value="Genomic_DNA"/>
</dbReference>
<dbReference type="Pfam" id="PF05063">
    <property type="entry name" value="MT-A70"/>
    <property type="match status" value="1"/>
</dbReference>
<comment type="similarity">
    <text evidence="1">Belongs to the MT-A70-like family.</text>
</comment>
<evidence type="ECO:0000313" key="2">
    <source>
        <dbReference type="EMBL" id="SFS83682.1"/>
    </source>
</evidence>
<reference evidence="3" key="1">
    <citation type="submission" date="2016-10" db="EMBL/GenBank/DDBJ databases">
        <authorList>
            <person name="Varghese N."/>
            <person name="Submissions S."/>
        </authorList>
    </citation>
    <scope>NUCLEOTIDE SEQUENCE [LARGE SCALE GENOMIC DNA]</scope>
    <source>
        <strain evidence="3">DSM 26894</strain>
    </source>
</reference>
<keyword evidence="3" id="KW-1185">Reference proteome</keyword>
<dbReference type="Proteomes" id="UP000199392">
    <property type="component" value="Unassembled WGS sequence"/>
</dbReference>
<keyword evidence="2" id="KW-0489">Methyltransferase</keyword>
<gene>
    <name evidence="2" type="ORF">SAMN04488050_105260</name>
</gene>
<keyword evidence="2" id="KW-0808">Transferase</keyword>
<name>A0A1I6T349_9RHOB</name>
<dbReference type="GO" id="GO:0008168">
    <property type="term" value="F:methyltransferase activity"/>
    <property type="evidence" value="ECO:0007669"/>
    <property type="project" value="UniProtKB-KW"/>
</dbReference>
<dbReference type="OrthoDB" id="9800596at2"/>
<organism evidence="2 3">
    <name type="scientific">Alloyangia pacifica</name>
    <dbReference type="NCBI Taxonomy" id="311180"/>
    <lineage>
        <taxon>Bacteria</taxon>
        <taxon>Pseudomonadati</taxon>
        <taxon>Pseudomonadota</taxon>
        <taxon>Alphaproteobacteria</taxon>
        <taxon>Rhodobacterales</taxon>
        <taxon>Roseobacteraceae</taxon>
        <taxon>Alloyangia</taxon>
    </lineage>
</organism>